<dbReference type="SMART" id="SM00360">
    <property type="entry name" value="RRM"/>
    <property type="match status" value="1"/>
</dbReference>
<evidence type="ECO:0000256" key="1">
    <source>
        <dbReference type="PROSITE-ProRule" id="PRU00176"/>
    </source>
</evidence>
<dbReference type="SUPFAM" id="SSF54928">
    <property type="entry name" value="RNA-binding domain, RBD"/>
    <property type="match status" value="1"/>
</dbReference>
<proteinExistence type="predicted"/>
<dbReference type="InterPro" id="IPR012677">
    <property type="entry name" value="Nucleotide-bd_a/b_plait_sf"/>
</dbReference>
<dbReference type="OrthoDB" id="988427at2759"/>
<reference evidence="4" key="2">
    <citation type="journal article" date="2023" name="Plants (Basel)">
        <title>Annotation of the Turnera subulata (Passifloraceae) Draft Genome Reveals the S-Locus Evolved after the Divergence of Turneroideae from Passifloroideae in a Stepwise Manner.</title>
        <authorList>
            <person name="Henning P.M."/>
            <person name="Roalson E.H."/>
            <person name="Mir W."/>
            <person name="McCubbin A.G."/>
            <person name="Shore J.S."/>
        </authorList>
    </citation>
    <scope>NUCLEOTIDE SEQUENCE</scope>
    <source>
        <strain evidence="4">F60SS</strain>
    </source>
</reference>
<dbReference type="Gene3D" id="3.30.70.330">
    <property type="match status" value="1"/>
</dbReference>
<organism evidence="4 5">
    <name type="scientific">Turnera subulata</name>
    <dbReference type="NCBI Taxonomy" id="218843"/>
    <lineage>
        <taxon>Eukaryota</taxon>
        <taxon>Viridiplantae</taxon>
        <taxon>Streptophyta</taxon>
        <taxon>Embryophyta</taxon>
        <taxon>Tracheophyta</taxon>
        <taxon>Spermatophyta</taxon>
        <taxon>Magnoliopsida</taxon>
        <taxon>eudicotyledons</taxon>
        <taxon>Gunneridae</taxon>
        <taxon>Pentapetalae</taxon>
        <taxon>rosids</taxon>
        <taxon>fabids</taxon>
        <taxon>Malpighiales</taxon>
        <taxon>Passifloraceae</taxon>
        <taxon>Turnera</taxon>
    </lineage>
</organism>
<feature type="compositionally biased region" description="Pro residues" evidence="2">
    <location>
        <begin position="17"/>
        <end position="47"/>
    </location>
</feature>
<comment type="caution">
    <text evidence="4">The sequence shown here is derived from an EMBL/GenBank/DDBJ whole genome shotgun (WGS) entry which is preliminary data.</text>
</comment>
<dbReference type="EMBL" id="JAKUCV010005550">
    <property type="protein sequence ID" value="KAJ4830716.1"/>
    <property type="molecule type" value="Genomic_DNA"/>
</dbReference>
<gene>
    <name evidence="4" type="ORF">Tsubulata_032670</name>
</gene>
<feature type="region of interest" description="Disordered" evidence="2">
    <location>
        <begin position="1"/>
        <end position="54"/>
    </location>
</feature>
<dbReference type="AlphaFoldDB" id="A0A9Q0J5V2"/>
<feature type="domain" description="RRM" evidence="3">
    <location>
        <begin position="78"/>
        <end position="156"/>
    </location>
</feature>
<dbReference type="GO" id="GO:0003723">
    <property type="term" value="F:RNA binding"/>
    <property type="evidence" value="ECO:0007669"/>
    <property type="project" value="UniProtKB-UniRule"/>
</dbReference>
<dbReference type="PROSITE" id="PS50102">
    <property type="entry name" value="RRM"/>
    <property type="match status" value="1"/>
</dbReference>
<evidence type="ECO:0000313" key="4">
    <source>
        <dbReference type="EMBL" id="KAJ4830716.1"/>
    </source>
</evidence>
<dbReference type="Pfam" id="PF00076">
    <property type="entry name" value="RRM_1"/>
    <property type="match status" value="1"/>
</dbReference>
<protein>
    <recommendedName>
        <fullName evidence="3">RRM domain-containing protein</fullName>
    </recommendedName>
</protein>
<evidence type="ECO:0000259" key="3">
    <source>
        <dbReference type="PROSITE" id="PS50102"/>
    </source>
</evidence>
<evidence type="ECO:0000256" key="2">
    <source>
        <dbReference type="SAM" id="MobiDB-lite"/>
    </source>
</evidence>
<dbReference type="InterPro" id="IPR000504">
    <property type="entry name" value="RRM_dom"/>
</dbReference>
<keyword evidence="5" id="KW-1185">Reference proteome</keyword>
<dbReference type="CDD" id="cd00590">
    <property type="entry name" value="RRM_SF"/>
    <property type="match status" value="1"/>
</dbReference>
<accession>A0A9Q0J5V2</accession>
<dbReference type="Proteomes" id="UP001141552">
    <property type="component" value="Unassembled WGS sequence"/>
</dbReference>
<sequence>MVARRNLPRFPMSPSLHPSPLPPPPPSQPLQPLPPNHPKQPKHPTPNPSFSNNTHKPIYFSKWNRKETMAALESGQLLSIYCKNLPYSWTTSDILSTLSAYGEIVDIYIPSKKSKNRKRFGFIRFKRGFRQEDMLEAISKIPVGNGFRRAIGPGRSFLTRMMLSSTNDPSSITIGLFTENRSLKLPEAQLRPRSRTPRKDALDRLVSSSNHLTKL</sequence>
<feature type="region of interest" description="Disordered" evidence="2">
    <location>
        <begin position="191"/>
        <end position="215"/>
    </location>
</feature>
<feature type="compositionally biased region" description="Polar residues" evidence="2">
    <location>
        <begin position="206"/>
        <end position="215"/>
    </location>
</feature>
<name>A0A9Q0J5V2_9ROSI</name>
<keyword evidence="1" id="KW-0694">RNA-binding</keyword>
<evidence type="ECO:0000313" key="5">
    <source>
        <dbReference type="Proteomes" id="UP001141552"/>
    </source>
</evidence>
<reference evidence="4" key="1">
    <citation type="submission" date="2022-02" db="EMBL/GenBank/DDBJ databases">
        <authorList>
            <person name="Henning P.M."/>
            <person name="McCubbin A.G."/>
            <person name="Shore J.S."/>
        </authorList>
    </citation>
    <scope>NUCLEOTIDE SEQUENCE</scope>
    <source>
        <strain evidence="4">F60SS</strain>
        <tissue evidence="4">Leaves</tissue>
    </source>
</reference>
<dbReference type="InterPro" id="IPR035979">
    <property type="entry name" value="RBD_domain_sf"/>
</dbReference>